<proteinExistence type="predicted"/>
<evidence type="ECO:0000313" key="1">
    <source>
        <dbReference type="EMBL" id="CAB0004808.1"/>
    </source>
</evidence>
<sequence length="81" mass="9433">MVRHSGQSDDHGAVADVVQRDRSVAKCQPCRQQRVQALLIGAAEENRFVKHSHADYPFAFLRYFFDDFVHLCKLYFDMTEL</sequence>
<feature type="non-terminal residue" evidence="1">
    <location>
        <position position="81"/>
    </location>
</feature>
<organism evidence="1 2">
    <name type="scientific">Nesidiocoris tenuis</name>
    <dbReference type="NCBI Taxonomy" id="355587"/>
    <lineage>
        <taxon>Eukaryota</taxon>
        <taxon>Metazoa</taxon>
        <taxon>Ecdysozoa</taxon>
        <taxon>Arthropoda</taxon>
        <taxon>Hexapoda</taxon>
        <taxon>Insecta</taxon>
        <taxon>Pterygota</taxon>
        <taxon>Neoptera</taxon>
        <taxon>Paraneoptera</taxon>
        <taxon>Hemiptera</taxon>
        <taxon>Heteroptera</taxon>
        <taxon>Panheteroptera</taxon>
        <taxon>Cimicomorpha</taxon>
        <taxon>Miridae</taxon>
        <taxon>Dicyphina</taxon>
        <taxon>Nesidiocoris</taxon>
    </lineage>
</organism>
<reference evidence="1 2" key="1">
    <citation type="submission" date="2020-02" db="EMBL/GenBank/DDBJ databases">
        <authorList>
            <person name="Ferguson B K."/>
        </authorList>
    </citation>
    <scope>NUCLEOTIDE SEQUENCE [LARGE SCALE GENOMIC DNA]</scope>
</reference>
<keyword evidence="2" id="KW-1185">Reference proteome</keyword>
<dbReference type="EMBL" id="CADCXU010015256">
    <property type="protein sequence ID" value="CAB0004808.1"/>
    <property type="molecule type" value="Genomic_DNA"/>
</dbReference>
<accession>A0A6H5GP51</accession>
<dbReference type="AlphaFoldDB" id="A0A6H5GP51"/>
<gene>
    <name evidence="1" type="ORF">NTEN_LOCUS10285</name>
</gene>
<protein>
    <submittedName>
        <fullName evidence="1">Uncharacterized protein</fullName>
    </submittedName>
</protein>
<dbReference type="Proteomes" id="UP000479000">
    <property type="component" value="Unassembled WGS sequence"/>
</dbReference>
<evidence type="ECO:0000313" key="2">
    <source>
        <dbReference type="Proteomes" id="UP000479000"/>
    </source>
</evidence>
<name>A0A6H5GP51_9HEMI</name>